<organism evidence="2">
    <name type="scientific">Menopon gallinae</name>
    <name type="common">poultry shaft louse</name>
    <dbReference type="NCBI Taxonomy" id="328185"/>
    <lineage>
        <taxon>Eukaryota</taxon>
        <taxon>Metazoa</taxon>
        <taxon>Ecdysozoa</taxon>
        <taxon>Arthropoda</taxon>
        <taxon>Hexapoda</taxon>
        <taxon>Insecta</taxon>
        <taxon>Pterygota</taxon>
        <taxon>Neoptera</taxon>
        <taxon>Paraneoptera</taxon>
        <taxon>Psocodea</taxon>
        <taxon>Troctomorpha</taxon>
        <taxon>Phthiraptera</taxon>
        <taxon>Amblycera</taxon>
        <taxon>Menoponidae</taxon>
        <taxon>Menopon</taxon>
    </lineage>
</organism>
<evidence type="ECO:0000313" key="2">
    <source>
        <dbReference type="EMBL" id="KAL0268050.1"/>
    </source>
</evidence>
<dbReference type="EMBL" id="JARGDH010000005">
    <property type="protein sequence ID" value="KAL0268050.1"/>
    <property type="molecule type" value="Genomic_DNA"/>
</dbReference>
<feature type="region of interest" description="Disordered" evidence="1">
    <location>
        <begin position="1"/>
        <end position="29"/>
    </location>
</feature>
<reference evidence="2" key="1">
    <citation type="journal article" date="2024" name="Gigascience">
        <title>Chromosome-level genome of the poultry shaft louse Menopon gallinae provides insight into the host-switching and adaptive evolution of parasitic lice.</title>
        <authorList>
            <person name="Xu Y."/>
            <person name="Ma L."/>
            <person name="Liu S."/>
            <person name="Liang Y."/>
            <person name="Liu Q."/>
            <person name="He Z."/>
            <person name="Tian L."/>
            <person name="Duan Y."/>
            <person name="Cai W."/>
            <person name="Li H."/>
            <person name="Song F."/>
        </authorList>
    </citation>
    <scope>NUCLEOTIDE SEQUENCE</scope>
    <source>
        <strain evidence="2">Cailab_2023a</strain>
    </source>
</reference>
<name>A0AAW2HE71_9NEOP</name>
<comment type="caution">
    <text evidence="2">The sequence shown here is derived from an EMBL/GenBank/DDBJ whole genome shotgun (WGS) entry which is preliminary data.</text>
</comment>
<gene>
    <name evidence="2" type="ORF">PYX00_010133</name>
</gene>
<accession>A0AAW2HE71</accession>
<dbReference type="AlphaFoldDB" id="A0AAW2HE71"/>
<proteinExistence type="predicted"/>
<protein>
    <submittedName>
        <fullName evidence="2">Uncharacterized protein</fullName>
    </submittedName>
</protein>
<sequence length="81" mass="9029">MASIQNAAVGRVQPAIKGRQASQTSLRKKCRPPVMEWKSKCSEDKTWIFATPEDTKSTAGQVLKSLSLLTTRRLPIPRVTF</sequence>
<evidence type="ECO:0000256" key="1">
    <source>
        <dbReference type="SAM" id="MobiDB-lite"/>
    </source>
</evidence>